<keyword evidence="3" id="KW-1185">Reference proteome</keyword>
<evidence type="ECO:0000313" key="2">
    <source>
        <dbReference type="EMBL" id="KHN78999.1"/>
    </source>
</evidence>
<evidence type="ECO:0000313" key="3">
    <source>
        <dbReference type="Proteomes" id="UP000031036"/>
    </source>
</evidence>
<gene>
    <name evidence="2" type="ORF">Tcan_15352</name>
</gene>
<dbReference type="EMBL" id="JPKZ01001953">
    <property type="protein sequence ID" value="KHN78999.1"/>
    <property type="molecule type" value="Genomic_DNA"/>
</dbReference>
<dbReference type="AlphaFoldDB" id="A0A0B2VC04"/>
<feature type="chain" id="PRO_5002095356" evidence="1">
    <location>
        <begin position="22"/>
        <end position="143"/>
    </location>
</feature>
<sequence length="143" mass="16444">MKNEKRPIALPAMLLISSIIAVNIQRQNDKNDQNKIVNDGHDNFITKMLKKNDNVLVTSERTQNVETTASEKLNDSSVLRFSGRRSTLRNTQNGRRFFKRKLVKFSMPLNTIVHALRPIGIREVLTKIIVVSNFTIRSPLYRP</sequence>
<keyword evidence="1" id="KW-0732">Signal</keyword>
<proteinExistence type="predicted"/>
<comment type="caution">
    <text evidence="2">The sequence shown here is derived from an EMBL/GenBank/DDBJ whole genome shotgun (WGS) entry which is preliminary data.</text>
</comment>
<evidence type="ECO:0000256" key="1">
    <source>
        <dbReference type="SAM" id="SignalP"/>
    </source>
</evidence>
<reference evidence="2 3" key="1">
    <citation type="submission" date="2014-11" db="EMBL/GenBank/DDBJ databases">
        <title>Genetic blueprint of the zoonotic pathogen Toxocara canis.</title>
        <authorList>
            <person name="Zhu X.-Q."/>
            <person name="Korhonen P.K."/>
            <person name="Cai H."/>
            <person name="Young N.D."/>
            <person name="Nejsum P."/>
            <person name="von Samson-Himmelstjerna G."/>
            <person name="Boag P.R."/>
            <person name="Tan P."/>
            <person name="Li Q."/>
            <person name="Min J."/>
            <person name="Yang Y."/>
            <person name="Wang X."/>
            <person name="Fang X."/>
            <person name="Hall R.S."/>
            <person name="Hofmann A."/>
            <person name="Sternberg P.W."/>
            <person name="Jex A.R."/>
            <person name="Gasser R.B."/>
        </authorList>
    </citation>
    <scope>NUCLEOTIDE SEQUENCE [LARGE SCALE GENOMIC DNA]</scope>
    <source>
        <strain evidence="2">PN_DK_2014</strain>
    </source>
</reference>
<feature type="signal peptide" evidence="1">
    <location>
        <begin position="1"/>
        <end position="21"/>
    </location>
</feature>
<accession>A0A0B2VC04</accession>
<dbReference type="Proteomes" id="UP000031036">
    <property type="component" value="Unassembled WGS sequence"/>
</dbReference>
<protein>
    <submittedName>
        <fullName evidence="2">Uncharacterized protein</fullName>
    </submittedName>
</protein>
<organism evidence="2 3">
    <name type="scientific">Toxocara canis</name>
    <name type="common">Canine roundworm</name>
    <dbReference type="NCBI Taxonomy" id="6265"/>
    <lineage>
        <taxon>Eukaryota</taxon>
        <taxon>Metazoa</taxon>
        <taxon>Ecdysozoa</taxon>
        <taxon>Nematoda</taxon>
        <taxon>Chromadorea</taxon>
        <taxon>Rhabditida</taxon>
        <taxon>Spirurina</taxon>
        <taxon>Ascaridomorpha</taxon>
        <taxon>Ascaridoidea</taxon>
        <taxon>Toxocaridae</taxon>
        <taxon>Toxocara</taxon>
    </lineage>
</organism>
<name>A0A0B2VC04_TOXCA</name>